<dbReference type="AlphaFoldDB" id="A0A9J6DPR0"/>
<organism evidence="3 4">
    <name type="scientific">Rhipicephalus microplus</name>
    <name type="common">Cattle tick</name>
    <name type="synonym">Boophilus microplus</name>
    <dbReference type="NCBI Taxonomy" id="6941"/>
    <lineage>
        <taxon>Eukaryota</taxon>
        <taxon>Metazoa</taxon>
        <taxon>Ecdysozoa</taxon>
        <taxon>Arthropoda</taxon>
        <taxon>Chelicerata</taxon>
        <taxon>Arachnida</taxon>
        <taxon>Acari</taxon>
        <taxon>Parasitiformes</taxon>
        <taxon>Ixodida</taxon>
        <taxon>Ixodoidea</taxon>
        <taxon>Ixodidae</taxon>
        <taxon>Rhipicephalinae</taxon>
        <taxon>Rhipicephalus</taxon>
        <taxon>Boophilus</taxon>
    </lineage>
</organism>
<dbReference type="PANTHER" id="PTHR47272:SF2">
    <property type="entry name" value="PIGGYBAC TRANSPOSABLE ELEMENT-DERIVED PROTEIN 3-LIKE"/>
    <property type="match status" value="1"/>
</dbReference>
<keyword evidence="4" id="KW-1185">Reference proteome</keyword>
<protein>
    <recommendedName>
        <fullName evidence="2">PiggyBac transposable element-derived protein domain-containing protein</fullName>
    </recommendedName>
</protein>
<reference evidence="3" key="1">
    <citation type="journal article" date="2020" name="Cell">
        <title>Large-Scale Comparative Analyses of Tick Genomes Elucidate Their Genetic Diversity and Vector Capacities.</title>
        <authorList>
            <consortium name="Tick Genome and Microbiome Consortium (TIGMIC)"/>
            <person name="Jia N."/>
            <person name="Wang J."/>
            <person name="Shi W."/>
            <person name="Du L."/>
            <person name="Sun Y."/>
            <person name="Zhan W."/>
            <person name="Jiang J.F."/>
            <person name="Wang Q."/>
            <person name="Zhang B."/>
            <person name="Ji P."/>
            <person name="Bell-Sakyi L."/>
            <person name="Cui X.M."/>
            <person name="Yuan T.T."/>
            <person name="Jiang B.G."/>
            <person name="Yang W.F."/>
            <person name="Lam T.T."/>
            <person name="Chang Q.C."/>
            <person name="Ding S.J."/>
            <person name="Wang X.J."/>
            <person name="Zhu J.G."/>
            <person name="Ruan X.D."/>
            <person name="Zhao L."/>
            <person name="Wei J.T."/>
            <person name="Ye R.Z."/>
            <person name="Que T.C."/>
            <person name="Du C.H."/>
            <person name="Zhou Y.H."/>
            <person name="Cheng J.X."/>
            <person name="Dai P.F."/>
            <person name="Guo W.B."/>
            <person name="Han X.H."/>
            <person name="Huang E.J."/>
            <person name="Li L.F."/>
            <person name="Wei W."/>
            <person name="Gao Y.C."/>
            <person name="Liu J.Z."/>
            <person name="Shao H.Z."/>
            <person name="Wang X."/>
            <person name="Wang C.C."/>
            <person name="Yang T.C."/>
            <person name="Huo Q.B."/>
            <person name="Li W."/>
            <person name="Chen H.Y."/>
            <person name="Chen S.E."/>
            <person name="Zhou L.G."/>
            <person name="Ni X.B."/>
            <person name="Tian J.H."/>
            <person name="Sheng Y."/>
            <person name="Liu T."/>
            <person name="Pan Y.S."/>
            <person name="Xia L.Y."/>
            <person name="Li J."/>
            <person name="Zhao F."/>
            <person name="Cao W.C."/>
        </authorList>
    </citation>
    <scope>NUCLEOTIDE SEQUENCE</scope>
    <source>
        <strain evidence="3">Rmic-2018</strain>
    </source>
</reference>
<reference evidence="3" key="2">
    <citation type="submission" date="2021-09" db="EMBL/GenBank/DDBJ databases">
        <authorList>
            <person name="Jia N."/>
            <person name="Wang J."/>
            <person name="Shi W."/>
            <person name="Du L."/>
            <person name="Sun Y."/>
            <person name="Zhan W."/>
            <person name="Jiang J."/>
            <person name="Wang Q."/>
            <person name="Zhang B."/>
            <person name="Ji P."/>
            <person name="Sakyi L.B."/>
            <person name="Cui X."/>
            <person name="Yuan T."/>
            <person name="Jiang B."/>
            <person name="Yang W."/>
            <person name="Lam T.T.-Y."/>
            <person name="Chang Q."/>
            <person name="Ding S."/>
            <person name="Wang X."/>
            <person name="Zhu J."/>
            <person name="Ruan X."/>
            <person name="Zhao L."/>
            <person name="Wei J."/>
            <person name="Que T."/>
            <person name="Du C."/>
            <person name="Cheng J."/>
            <person name="Dai P."/>
            <person name="Han X."/>
            <person name="Huang E."/>
            <person name="Gao Y."/>
            <person name="Liu J."/>
            <person name="Shao H."/>
            <person name="Ye R."/>
            <person name="Li L."/>
            <person name="Wei W."/>
            <person name="Wang X."/>
            <person name="Wang C."/>
            <person name="Huo Q."/>
            <person name="Li W."/>
            <person name="Guo W."/>
            <person name="Chen H."/>
            <person name="Chen S."/>
            <person name="Zhou L."/>
            <person name="Zhou L."/>
            <person name="Ni X."/>
            <person name="Tian J."/>
            <person name="Zhou Y."/>
            <person name="Sheng Y."/>
            <person name="Liu T."/>
            <person name="Pan Y."/>
            <person name="Xia L."/>
            <person name="Li J."/>
            <person name="Zhao F."/>
            <person name="Cao W."/>
        </authorList>
    </citation>
    <scope>NUCLEOTIDE SEQUENCE</scope>
    <source>
        <strain evidence="3">Rmic-2018</strain>
        <tissue evidence="3">Larvae</tissue>
    </source>
</reference>
<evidence type="ECO:0000313" key="3">
    <source>
        <dbReference type="EMBL" id="KAH8023866.1"/>
    </source>
</evidence>
<comment type="caution">
    <text evidence="3">The sequence shown here is derived from an EMBL/GenBank/DDBJ whole genome shotgun (WGS) entry which is preliminary data.</text>
</comment>
<proteinExistence type="predicted"/>
<dbReference type="InterPro" id="IPR029526">
    <property type="entry name" value="PGBD"/>
</dbReference>
<dbReference type="Pfam" id="PF13843">
    <property type="entry name" value="DDE_Tnp_1_7"/>
    <property type="match status" value="1"/>
</dbReference>
<sequence>MRRKIQPSVSVAQEKYDIQMSEVQSRAIEKASTCEERSRFEDKPNVRAAKGAALSREADKGQSMCDEVLCQLDASRTAEISADRLVQASTEVVATVELANNVVVDKETGESSGAAAKAEVSPPGPFGRLPHPPLFLRLLSARGARIPESSRRIQPRRRISRKPLFVSHTFATPIIYDQNDSENEDDVDDVNAAYDSDTEEYAGSSSDSDDDGSSGVGISQRRPLWKAANILHQQTMCLFSRRGQEVKQFLGCSMLMGVIGYPRIRFFRKKGLAVSSVADTMPRDRFFLLRSNLCCQLDDDISDDKKSKRLWKVAPFVEMVRKGCLGLERPNCFCVDEQVIPFSGRCPMKQYIPNKPNHVGLKNFVLAGKDGLIYDFAIYKGKEMFPDFGLGISGNSVLKLVKTVPACSTLYCDRWFSSVGLMDELMKKGIFGTGTLMKNRMPKEAHFTNDKDLLKKSRETSEQRLRQDSRLACTKWLDKKPIVMLSAAFGVEPEDKCKRWCKTRSFWMSRAHPSSETTMQIWVVLT</sequence>
<feature type="region of interest" description="Disordered" evidence="1">
    <location>
        <begin position="34"/>
        <end position="57"/>
    </location>
</feature>
<feature type="compositionally biased region" description="Basic and acidic residues" evidence="1">
    <location>
        <begin position="34"/>
        <end position="45"/>
    </location>
</feature>
<accession>A0A9J6DPR0</accession>
<dbReference type="PANTHER" id="PTHR47272">
    <property type="entry name" value="DDE_TNP_1_7 DOMAIN-CONTAINING PROTEIN"/>
    <property type="match status" value="1"/>
</dbReference>
<evidence type="ECO:0000259" key="2">
    <source>
        <dbReference type="Pfam" id="PF13843"/>
    </source>
</evidence>
<evidence type="ECO:0000313" key="4">
    <source>
        <dbReference type="Proteomes" id="UP000821866"/>
    </source>
</evidence>
<dbReference type="Proteomes" id="UP000821866">
    <property type="component" value="Chromosome 6"/>
</dbReference>
<name>A0A9J6DPR0_RHIMP</name>
<feature type="region of interest" description="Disordered" evidence="1">
    <location>
        <begin position="197"/>
        <end position="218"/>
    </location>
</feature>
<gene>
    <name evidence="3" type="ORF">HPB51_018847</name>
</gene>
<feature type="domain" description="PiggyBac transposable element-derived protein" evidence="2">
    <location>
        <begin position="244"/>
        <end position="494"/>
    </location>
</feature>
<dbReference type="VEuPathDB" id="VectorBase:LOC119186749"/>
<evidence type="ECO:0000256" key="1">
    <source>
        <dbReference type="SAM" id="MobiDB-lite"/>
    </source>
</evidence>
<dbReference type="EMBL" id="JABSTU010000008">
    <property type="protein sequence ID" value="KAH8023866.1"/>
    <property type="molecule type" value="Genomic_DNA"/>
</dbReference>